<dbReference type="AlphaFoldDB" id="A0A371PZ01"/>
<dbReference type="SUPFAM" id="SSF47473">
    <property type="entry name" value="EF-hand"/>
    <property type="match status" value="1"/>
</dbReference>
<evidence type="ECO:0000313" key="5">
    <source>
        <dbReference type="Proteomes" id="UP000262477"/>
    </source>
</evidence>
<dbReference type="PROSITE" id="PS00018">
    <property type="entry name" value="EF_HAND_1"/>
    <property type="match status" value="1"/>
</dbReference>
<dbReference type="SMART" id="SM00054">
    <property type="entry name" value="EFh"/>
    <property type="match status" value="3"/>
</dbReference>
<comment type="caution">
    <text evidence="4">The sequence shown here is derived from an EMBL/GenBank/DDBJ whole genome shotgun (WGS) entry which is preliminary data.</text>
</comment>
<dbReference type="CDD" id="cd00051">
    <property type="entry name" value="EFh"/>
    <property type="match status" value="1"/>
</dbReference>
<evidence type="ECO:0000313" key="4">
    <source>
        <dbReference type="EMBL" id="REK87716.1"/>
    </source>
</evidence>
<dbReference type="InterPro" id="IPR039647">
    <property type="entry name" value="EF_hand_pair_protein_CML-like"/>
</dbReference>
<keyword evidence="2" id="KW-0677">Repeat</keyword>
<dbReference type="OrthoDB" id="7356823at2"/>
<dbReference type="RefSeq" id="WP_128509526.1">
    <property type="nucleotide sequence ID" value="NZ_QUAC01000203.1"/>
</dbReference>
<dbReference type="Gene3D" id="1.10.238.10">
    <property type="entry name" value="EF-hand"/>
    <property type="match status" value="1"/>
</dbReference>
<dbReference type="Pfam" id="PF13499">
    <property type="entry name" value="EF-hand_7"/>
    <property type="match status" value="1"/>
</dbReference>
<dbReference type="InterPro" id="IPR011992">
    <property type="entry name" value="EF-hand-dom_pair"/>
</dbReference>
<dbReference type="PROSITE" id="PS50222">
    <property type="entry name" value="EF_HAND_2"/>
    <property type="match status" value="2"/>
</dbReference>
<evidence type="ECO:0000259" key="3">
    <source>
        <dbReference type="PROSITE" id="PS50222"/>
    </source>
</evidence>
<evidence type="ECO:0000256" key="1">
    <source>
        <dbReference type="ARBA" id="ARBA00022723"/>
    </source>
</evidence>
<organism evidence="4 5">
    <name type="scientific">Streptomyces inhibens</name>
    <dbReference type="NCBI Taxonomy" id="2293571"/>
    <lineage>
        <taxon>Bacteria</taxon>
        <taxon>Bacillati</taxon>
        <taxon>Actinomycetota</taxon>
        <taxon>Actinomycetes</taxon>
        <taxon>Kitasatosporales</taxon>
        <taxon>Streptomycetaceae</taxon>
        <taxon>Streptomyces</taxon>
    </lineage>
</organism>
<dbReference type="Pfam" id="PF13202">
    <property type="entry name" value="EF-hand_5"/>
    <property type="match status" value="1"/>
</dbReference>
<keyword evidence="5" id="KW-1185">Reference proteome</keyword>
<sequence>MITDALRAEYEHRFSMYDTDGDGYLTVQDFTERARRLTEAVGEPAESAKAQALHAGMRNTFEQLAALTNLDVEGRLDLDRFIEAFTRAAGSGVIGKVVGPSVAATVALADADGDGVVSREEFMALQRATGFSDAQAEEAFAALDRDGDGRLMVAEWQGLVSE</sequence>
<reference evidence="4 5" key="1">
    <citation type="submission" date="2018-08" db="EMBL/GenBank/DDBJ databases">
        <title>Streptomyces NEAU-D10 sp. nov., a novel Actinomycete isolated from soil.</title>
        <authorList>
            <person name="Jin L."/>
        </authorList>
    </citation>
    <scope>NUCLEOTIDE SEQUENCE [LARGE SCALE GENOMIC DNA]</scope>
    <source>
        <strain evidence="4 5">NEAU-D10</strain>
    </source>
</reference>
<gene>
    <name evidence="4" type="ORF">DY245_25315</name>
</gene>
<dbReference type="InterPro" id="IPR018247">
    <property type="entry name" value="EF_Hand_1_Ca_BS"/>
</dbReference>
<feature type="domain" description="EF-hand" evidence="3">
    <location>
        <begin position="131"/>
        <end position="162"/>
    </location>
</feature>
<accession>A0A371PZ01</accession>
<protein>
    <submittedName>
        <fullName evidence="4">EF-hand domain-containing protein</fullName>
    </submittedName>
</protein>
<dbReference type="Proteomes" id="UP000262477">
    <property type="component" value="Unassembled WGS sequence"/>
</dbReference>
<dbReference type="EMBL" id="QUAC01000203">
    <property type="protein sequence ID" value="REK87716.1"/>
    <property type="molecule type" value="Genomic_DNA"/>
</dbReference>
<keyword evidence="1" id="KW-0479">Metal-binding</keyword>
<dbReference type="GO" id="GO:0005509">
    <property type="term" value="F:calcium ion binding"/>
    <property type="evidence" value="ECO:0007669"/>
    <property type="project" value="InterPro"/>
</dbReference>
<dbReference type="PANTHER" id="PTHR10891">
    <property type="entry name" value="EF-HAND CALCIUM-BINDING DOMAIN CONTAINING PROTEIN"/>
    <property type="match status" value="1"/>
</dbReference>
<proteinExistence type="predicted"/>
<evidence type="ECO:0000256" key="2">
    <source>
        <dbReference type="ARBA" id="ARBA00022737"/>
    </source>
</evidence>
<feature type="domain" description="EF-hand" evidence="3">
    <location>
        <begin position="5"/>
        <end position="40"/>
    </location>
</feature>
<dbReference type="InterPro" id="IPR002048">
    <property type="entry name" value="EF_hand_dom"/>
</dbReference>
<name>A0A371PZ01_STRIH</name>